<dbReference type="AlphaFoldDB" id="A0AAW0FLA6"/>
<proteinExistence type="predicted"/>
<comment type="caution">
    <text evidence="2">The sequence shown here is derived from an EMBL/GenBank/DDBJ whole genome shotgun (WGS) entry which is preliminary data.</text>
</comment>
<gene>
    <name evidence="2" type="ORF">QCA50_019583</name>
</gene>
<feature type="compositionally biased region" description="Basic and acidic residues" evidence="1">
    <location>
        <begin position="24"/>
        <end position="51"/>
    </location>
</feature>
<feature type="compositionally biased region" description="Low complexity" evidence="1">
    <location>
        <begin position="57"/>
        <end position="70"/>
    </location>
</feature>
<name>A0AAW0FLA6_9APHY</name>
<evidence type="ECO:0000313" key="2">
    <source>
        <dbReference type="EMBL" id="KAK7677470.1"/>
    </source>
</evidence>
<evidence type="ECO:0000256" key="1">
    <source>
        <dbReference type="SAM" id="MobiDB-lite"/>
    </source>
</evidence>
<feature type="region of interest" description="Disordered" evidence="1">
    <location>
        <begin position="1"/>
        <end position="103"/>
    </location>
</feature>
<protein>
    <submittedName>
        <fullName evidence="2">Uncharacterized protein</fullName>
    </submittedName>
</protein>
<sequence>MSSSSRKSRRSRRSRSSSASNSNSDRDPIRISPSRHDDEVVEVERSVHENCHSGPDVSQLSSPVQSSQPLEAAPTPLRNPHWQEGEANTVPVDAQATPASENA</sequence>
<keyword evidence="3" id="KW-1185">Reference proteome</keyword>
<evidence type="ECO:0000313" key="3">
    <source>
        <dbReference type="Proteomes" id="UP001385951"/>
    </source>
</evidence>
<dbReference type="EMBL" id="JASBNA010000088">
    <property type="protein sequence ID" value="KAK7677470.1"/>
    <property type="molecule type" value="Genomic_DNA"/>
</dbReference>
<reference evidence="2 3" key="1">
    <citation type="submission" date="2022-09" db="EMBL/GenBank/DDBJ databases">
        <authorList>
            <person name="Palmer J.M."/>
        </authorList>
    </citation>
    <scope>NUCLEOTIDE SEQUENCE [LARGE SCALE GENOMIC DNA]</scope>
    <source>
        <strain evidence="2 3">DSM 7382</strain>
    </source>
</reference>
<dbReference type="Proteomes" id="UP001385951">
    <property type="component" value="Unassembled WGS sequence"/>
</dbReference>
<accession>A0AAW0FLA6</accession>
<organism evidence="2 3">
    <name type="scientific">Cerrena zonata</name>
    <dbReference type="NCBI Taxonomy" id="2478898"/>
    <lineage>
        <taxon>Eukaryota</taxon>
        <taxon>Fungi</taxon>
        <taxon>Dikarya</taxon>
        <taxon>Basidiomycota</taxon>
        <taxon>Agaricomycotina</taxon>
        <taxon>Agaricomycetes</taxon>
        <taxon>Polyporales</taxon>
        <taxon>Cerrenaceae</taxon>
        <taxon>Cerrena</taxon>
    </lineage>
</organism>
<feature type="compositionally biased region" description="Basic residues" evidence="1">
    <location>
        <begin position="1"/>
        <end position="15"/>
    </location>
</feature>